<gene>
    <name evidence="2" type="ORF">AV903_12025</name>
</gene>
<dbReference type="RefSeq" id="WP_233480280.1">
    <property type="nucleotide sequence ID" value="NZ_CP013970.1"/>
</dbReference>
<proteinExistence type="predicted"/>
<organism evidence="2 3">
    <name type="scientific">Erwinia tracheiphila</name>
    <dbReference type="NCBI Taxonomy" id="65700"/>
    <lineage>
        <taxon>Bacteria</taxon>
        <taxon>Pseudomonadati</taxon>
        <taxon>Pseudomonadota</taxon>
        <taxon>Gammaproteobacteria</taxon>
        <taxon>Enterobacterales</taxon>
        <taxon>Erwiniaceae</taxon>
        <taxon>Erwinia</taxon>
    </lineage>
</organism>
<feature type="region of interest" description="Disordered" evidence="1">
    <location>
        <begin position="1"/>
        <end position="20"/>
    </location>
</feature>
<dbReference type="EMBL" id="CP013970">
    <property type="protein sequence ID" value="AXF76601.1"/>
    <property type="molecule type" value="Genomic_DNA"/>
</dbReference>
<evidence type="ECO:0000313" key="2">
    <source>
        <dbReference type="EMBL" id="AXF76601.1"/>
    </source>
</evidence>
<accession>A0A345CT34</accession>
<sequence>MQQTISNGIKGRAASGANSDITSLTGLTTALSIEQGGTGKTSTADAITAQGGLPVSGGTMKGRWTGFQRRSCKPASATVASPLLIQTALSSALPYIPLSGRLQ</sequence>
<dbReference type="Proteomes" id="UP000264980">
    <property type="component" value="Chromosome"/>
</dbReference>
<dbReference type="AlphaFoldDB" id="A0A345CT34"/>
<evidence type="ECO:0000313" key="3">
    <source>
        <dbReference type="Proteomes" id="UP000264980"/>
    </source>
</evidence>
<reference evidence="2 3" key="1">
    <citation type="submission" date="2016-01" db="EMBL/GenBank/DDBJ databases">
        <authorList>
            <person name="Oliw E.H."/>
        </authorList>
    </citation>
    <scope>NUCLEOTIDE SEQUENCE [LARGE SCALE GENOMIC DNA]</scope>
    <source>
        <strain evidence="2 3">MDcuke</strain>
    </source>
</reference>
<protein>
    <submittedName>
        <fullName evidence="2">Uncharacterized protein</fullName>
    </submittedName>
</protein>
<feature type="region of interest" description="Disordered" evidence="1">
    <location>
        <begin position="35"/>
        <end position="60"/>
    </location>
</feature>
<evidence type="ECO:0000256" key="1">
    <source>
        <dbReference type="SAM" id="MobiDB-lite"/>
    </source>
</evidence>
<name>A0A345CT34_9GAMM</name>